<dbReference type="KEGG" id="fuv:JR347_15340"/>
<dbReference type="PROSITE" id="PS51257">
    <property type="entry name" value="PROKAR_LIPOPROTEIN"/>
    <property type="match status" value="1"/>
</dbReference>
<name>A0A975A090_9BACT</name>
<keyword evidence="2" id="KW-1185">Reference proteome</keyword>
<proteinExistence type="predicted"/>
<dbReference type="RefSeq" id="WP_205721468.1">
    <property type="nucleotide sequence ID" value="NZ_CP070608.1"/>
</dbReference>
<sequence>MYTRSLIPCIITIFVSLLLISCSDDESEVIPPIEKEVLPSIATVIPDYGFNGDTIEVHLENYNGSKIESVLIDDKITNIISVRDSIIKIEVPIFNDGKQSSIKVKTDTLELEYSRTFTVFDFKYLSSNIPSHLTPKDTVTLYGNYLNLNSEKYNLNFQSNGKIVGAFNILSITSDSITAVPNLTNRYYENSTIALTSSLASYSVAEDVVLLAYFKFHNHYGLPFTPGGRIIVGKFGGASTQAPRLKVGDYEVNSYANWGNEYHFHLPPNLLPFRNYTINLISNDNFEDQPFSQEYSTILINEGVYDHSPKVVNSGTYIPELVFALEHDYLQYRSEEFYLKNQETLEIIELERTGTRTINNLQGLLFKGVTVPESGVYDVHLVINGYELVHKNEGTITFN</sequence>
<evidence type="ECO:0000313" key="1">
    <source>
        <dbReference type="EMBL" id="QSE96955.1"/>
    </source>
</evidence>
<accession>A0A975A090</accession>
<evidence type="ECO:0008006" key="3">
    <source>
        <dbReference type="Google" id="ProtNLM"/>
    </source>
</evidence>
<protein>
    <recommendedName>
        <fullName evidence="3">IPT/TIG domain-containing protein</fullName>
    </recommendedName>
</protein>
<dbReference type="Proteomes" id="UP000662783">
    <property type="component" value="Chromosome"/>
</dbReference>
<organism evidence="1 2">
    <name type="scientific">Fulvivirga lutea</name>
    <dbReference type="NCBI Taxonomy" id="2810512"/>
    <lineage>
        <taxon>Bacteria</taxon>
        <taxon>Pseudomonadati</taxon>
        <taxon>Bacteroidota</taxon>
        <taxon>Cytophagia</taxon>
        <taxon>Cytophagales</taxon>
        <taxon>Fulvivirgaceae</taxon>
        <taxon>Fulvivirga</taxon>
    </lineage>
</organism>
<dbReference type="EMBL" id="CP070608">
    <property type="protein sequence ID" value="QSE96955.1"/>
    <property type="molecule type" value="Genomic_DNA"/>
</dbReference>
<gene>
    <name evidence="1" type="ORF">JR347_15340</name>
</gene>
<evidence type="ECO:0000313" key="2">
    <source>
        <dbReference type="Proteomes" id="UP000662783"/>
    </source>
</evidence>
<reference evidence="1" key="1">
    <citation type="submission" date="2021-02" db="EMBL/GenBank/DDBJ databases">
        <title>Fulvivirga sp. S481 isolated from sea water.</title>
        <authorList>
            <person name="Bae S.S."/>
            <person name="Baek K."/>
        </authorList>
    </citation>
    <scope>NUCLEOTIDE SEQUENCE</scope>
    <source>
        <strain evidence="1">S481</strain>
    </source>
</reference>
<dbReference type="AlphaFoldDB" id="A0A975A090"/>